<dbReference type="SUPFAM" id="SSF53649">
    <property type="entry name" value="Alkaline phosphatase-like"/>
    <property type="match status" value="1"/>
</dbReference>
<evidence type="ECO:0000256" key="1">
    <source>
        <dbReference type="ARBA" id="ARBA00008779"/>
    </source>
</evidence>
<dbReference type="Proteomes" id="UP001500399">
    <property type="component" value="Unassembled WGS sequence"/>
</dbReference>
<keyword evidence="4" id="KW-1185">Reference proteome</keyword>
<protein>
    <recommendedName>
        <fullName evidence="2">Sulfatase N-terminal domain-containing protein</fullName>
    </recommendedName>
</protein>
<proteinExistence type="inferred from homology"/>
<reference evidence="4" key="1">
    <citation type="journal article" date="2019" name="Int. J. Syst. Evol. Microbiol.">
        <title>The Global Catalogue of Microorganisms (GCM) 10K type strain sequencing project: providing services to taxonomists for standard genome sequencing and annotation.</title>
        <authorList>
            <consortium name="The Broad Institute Genomics Platform"/>
            <consortium name="The Broad Institute Genome Sequencing Center for Infectious Disease"/>
            <person name="Wu L."/>
            <person name="Ma J."/>
        </authorList>
    </citation>
    <scope>NUCLEOTIDE SEQUENCE [LARGE SCALE GENOMIC DNA]</scope>
    <source>
        <strain evidence="4">JCM 8542</strain>
    </source>
</reference>
<dbReference type="PANTHER" id="PTHR42693">
    <property type="entry name" value="ARYLSULFATASE FAMILY MEMBER"/>
    <property type="match status" value="1"/>
</dbReference>
<gene>
    <name evidence="3" type="ORF">GCM10008919_17810</name>
</gene>
<dbReference type="InterPro" id="IPR000917">
    <property type="entry name" value="Sulfatase_N"/>
</dbReference>
<feature type="domain" description="Sulfatase N-terminal" evidence="2">
    <location>
        <begin position="308"/>
        <end position="587"/>
    </location>
</feature>
<evidence type="ECO:0000259" key="2">
    <source>
        <dbReference type="Pfam" id="PF00884"/>
    </source>
</evidence>
<dbReference type="InterPro" id="IPR017850">
    <property type="entry name" value="Alkaline_phosphatase_core_sf"/>
</dbReference>
<evidence type="ECO:0000313" key="3">
    <source>
        <dbReference type="EMBL" id="GAA0214944.1"/>
    </source>
</evidence>
<dbReference type="Pfam" id="PF00884">
    <property type="entry name" value="Sulfatase"/>
    <property type="match status" value="1"/>
</dbReference>
<sequence length="701" mass="77259">MTDDFSVFWRNNERARILFYALLTHAASVGYDDDFLAALAAYREAGGTAAHADIFAAEYLLAQGEAENAALCGERAFRSRPVEPRLLDVLARAYAALGRYADALVMQGRAAKLTGRPLTTDCPPALLTGEVLDRLSVAMGKPSYAPMALSRMSYDAAAGFTAREGVFAGEFLPQETDIHPPYYVATYTEQEQQGNKAWLLHTIEDAKGFAENVGGEFVYDLIRARRAPGRAEITLAAGQEIVLPVLGVQGFQRLHVKTDSLEKDTPLSPATPNFFRLTERTTLSSDHAFLVGTPISVGHSPQRRPLVLNLLADALPWEILGAHFAEWMPNTARFFARGVIFDQHFSVSEYTYPSLPTIETGMYPHHSHIFNDKIAISLPPEYVTLSERMRTLGYATASLMGDGIGVYNGTTRGYDRLIVSGYRTLAYEGVERTIRHLDGMRDVDHFIFLHTADVHPWPYPLFQVTASVQARLPLAERLSGAEDGVPSPYLRTTPLADATCRQGIRDLDRALGTLFSYLEENYAEGEYLVNLYSDHGVPVFSKDHYIVSPDMTHAVWMMRGAGVPAGIVADELTSAVDMYPTLAHLCGFPVGDSVDGVRPRLFGGTGRDIAYSNSLYPGRTYCLRARTRTHTFHLETEDGVAPNGTVDLARAVTAIYPRTHEGIAGYEVDSPALRAFFYPRVRAFLQGIGSNGEQFPPPKEI</sequence>
<comment type="similarity">
    <text evidence="1">Belongs to the sulfatase family.</text>
</comment>
<accession>A0ABP3CUD1</accession>
<evidence type="ECO:0000313" key="4">
    <source>
        <dbReference type="Proteomes" id="UP001500399"/>
    </source>
</evidence>
<dbReference type="InterPro" id="IPR050738">
    <property type="entry name" value="Sulfatase"/>
</dbReference>
<comment type="caution">
    <text evidence="3">The sequence shown here is derived from an EMBL/GenBank/DDBJ whole genome shotgun (WGS) entry which is preliminary data.</text>
</comment>
<dbReference type="SUPFAM" id="SSF48452">
    <property type="entry name" value="TPR-like"/>
    <property type="match status" value="1"/>
</dbReference>
<name>A0ABP3CUD1_9FIRM</name>
<dbReference type="EMBL" id="BAAACR010000012">
    <property type="protein sequence ID" value="GAA0214944.1"/>
    <property type="molecule type" value="Genomic_DNA"/>
</dbReference>
<organism evidence="3 4">
    <name type="scientific">Selenomonas dianae</name>
    <dbReference type="NCBI Taxonomy" id="135079"/>
    <lineage>
        <taxon>Bacteria</taxon>
        <taxon>Bacillati</taxon>
        <taxon>Bacillota</taxon>
        <taxon>Negativicutes</taxon>
        <taxon>Selenomonadales</taxon>
        <taxon>Selenomonadaceae</taxon>
        <taxon>Selenomonas</taxon>
    </lineage>
</organism>
<dbReference type="InterPro" id="IPR011990">
    <property type="entry name" value="TPR-like_helical_dom_sf"/>
</dbReference>
<dbReference type="PANTHER" id="PTHR42693:SF33">
    <property type="entry name" value="ARYLSULFATASE"/>
    <property type="match status" value="1"/>
</dbReference>
<dbReference type="Gene3D" id="3.40.720.10">
    <property type="entry name" value="Alkaline Phosphatase, subunit A"/>
    <property type="match status" value="1"/>
</dbReference>
<dbReference type="RefSeq" id="WP_304987253.1">
    <property type="nucleotide sequence ID" value="NZ_BAAACR010000012.1"/>
</dbReference>